<sequence length="205" mass="21948">MTGLDPATTAIVCIEFQNEFATPGGKLHDAVKSVMESTGMLDKTVKLIEEARKQGISIIHAPIVFSDDYRELSSAPYGILGNVKAGGCFKASGWGGAICDAMKPAEGDVVVEGKRGLCGFASTNLDFILRQRGIRNVALSGFLTNCCVESTMRSAYERGYNVFTLTDCCAATSQEQQDAAVKFTFPMFSNPMTADEFLTKVAAGK</sequence>
<evidence type="ECO:0000256" key="2">
    <source>
        <dbReference type="ARBA" id="ARBA00022801"/>
    </source>
</evidence>
<comment type="similarity">
    <text evidence="1">Belongs to the isochorismatase family.</text>
</comment>
<keyword evidence="5" id="KW-1185">Reference proteome</keyword>
<dbReference type="Proteomes" id="UP000650467">
    <property type="component" value="Unassembled WGS sequence"/>
</dbReference>
<gene>
    <name evidence="4" type="ORF">HXX76_005737</name>
</gene>
<dbReference type="InterPro" id="IPR036380">
    <property type="entry name" value="Isochorismatase-like_sf"/>
</dbReference>
<name>A0A835T3J9_CHLIN</name>
<evidence type="ECO:0000256" key="1">
    <source>
        <dbReference type="ARBA" id="ARBA00006336"/>
    </source>
</evidence>
<dbReference type="InterPro" id="IPR050272">
    <property type="entry name" value="Isochorismatase-like_hydrls"/>
</dbReference>
<reference evidence="4" key="1">
    <citation type="journal article" date="2020" name="bioRxiv">
        <title>Comparative genomics of Chlamydomonas.</title>
        <authorList>
            <person name="Craig R.J."/>
            <person name="Hasan A.R."/>
            <person name="Ness R.W."/>
            <person name="Keightley P.D."/>
        </authorList>
    </citation>
    <scope>NUCLEOTIDE SEQUENCE</scope>
    <source>
        <strain evidence="4">SAG 7.73</strain>
    </source>
</reference>
<dbReference type="Gene3D" id="3.40.50.850">
    <property type="entry name" value="Isochorismatase-like"/>
    <property type="match status" value="1"/>
</dbReference>
<accession>A0A835T3J9</accession>
<comment type="caution">
    <text evidence="4">The sequence shown here is derived from an EMBL/GenBank/DDBJ whole genome shotgun (WGS) entry which is preliminary data.</text>
</comment>
<proteinExistence type="inferred from homology"/>
<feature type="domain" description="Isochorismatase-like" evidence="3">
    <location>
        <begin position="9"/>
        <end position="196"/>
    </location>
</feature>
<dbReference type="GO" id="GO:0016787">
    <property type="term" value="F:hydrolase activity"/>
    <property type="evidence" value="ECO:0007669"/>
    <property type="project" value="UniProtKB-KW"/>
</dbReference>
<organism evidence="4 5">
    <name type="scientific">Chlamydomonas incerta</name>
    <dbReference type="NCBI Taxonomy" id="51695"/>
    <lineage>
        <taxon>Eukaryota</taxon>
        <taxon>Viridiplantae</taxon>
        <taxon>Chlorophyta</taxon>
        <taxon>core chlorophytes</taxon>
        <taxon>Chlorophyceae</taxon>
        <taxon>CS clade</taxon>
        <taxon>Chlamydomonadales</taxon>
        <taxon>Chlamydomonadaceae</taxon>
        <taxon>Chlamydomonas</taxon>
    </lineage>
</organism>
<dbReference type="SUPFAM" id="SSF52499">
    <property type="entry name" value="Isochorismatase-like hydrolases"/>
    <property type="match status" value="1"/>
</dbReference>
<dbReference type="PANTHER" id="PTHR43540">
    <property type="entry name" value="PEROXYUREIDOACRYLATE/UREIDOACRYLATE AMIDOHYDROLASE-RELATED"/>
    <property type="match status" value="1"/>
</dbReference>
<dbReference type="PANTHER" id="PTHR43540:SF16">
    <property type="entry name" value="ISOCHORISMATASE-LIKE DOMAIN-CONTAINING PROTEIN"/>
    <property type="match status" value="1"/>
</dbReference>
<dbReference type="InterPro" id="IPR000868">
    <property type="entry name" value="Isochorismatase-like_dom"/>
</dbReference>
<evidence type="ECO:0000259" key="3">
    <source>
        <dbReference type="Pfam" id="PF00857"/>
    </source>
</evidence>
<protein>
    <recommendedName>
        <fullName evidence="3">Isochorismatase-like domain-containing protein</fullName>
    </recommendedName>
</protein>
<dbReference type="EMBL" id="JAEHOC010000010">
    <property type="protein sequence ID" value="KAG2438128.1"/>
    <property type="molecule type" value="Genomic_DNA"/>
</dbReference>
<dbReference type="CDD" id="cd00431">
    <property type="entry name" value="cysteine_hydrolases"/>
    <property type="match status" value="1"/>
</dbReference>
<dbReference type="AlphaFoldDB" id="A0A835T3J9"/>
<keyword evidence="2" id="KW-0378">Hydrolase</keyword>
<dbReference type="OrthoDB" id="167809at2759"/>
<dbReference type="Pfam" id="PF00857">
    <property type="entry name" value="Isochorismatase"/>
    <property type="match status" value="1"/>
</dbReference>
<evidence type="ECO:0000313" key="5">
    <source>
        <dbReference type="Proteomes" id="UP000650467"/>
    </source>
</evidence>
<evidence type="ECO:0000313" key="4">
    <source>
        <dbReference type="EMBL" id="KAG2438128.1"/>
    </source>
</evidence>